<dbReference type="AlphaFoldDB" id="A0A0E3ZGR3"/>
<feature type="transmembrane region" description="Helical" evidence="1">
    <location>
        <begin position="82"/>
        <end position="104"/>
    </location>
</feature>
<protein>
    <submittedName>
        <fullName evidence="2">Transporter</fullName>
    </submittedName>
</protein>
<dbReference type="KEGG" id="pko:PKOR_16030"/>
<dbReference type="RefSeq" id="WP_046312075.1">
    <property type="nucleotide sequence ID" value="NZ_CBCSCY010000018.1"/>
</dbReference>
<keyword evidence="1" id="KW-0812">Transmembrane</keyword>
<dbReference type="Proteomes" id="UP000033109">
    <property type="component" value="Chromosome"/>
</dbReference>
<evidence type="ECO:0000313" key="3">
    <source>
        <dbReference type="Proteomes" id="UP000033109"/>
    </source>
</evidence>
<gene>
    <name evidence="2" type="ORF">PKOR_16030</name>
</gene>
<feature type="transmembrane region" description="Helical" evidence="1">
    <location>
        <begin position="38"/>
        <end position="57"/>
    </location>
</feature>
<dbReference type="STRING" id="400092.PKOR_16030"/>
<keyword evidence="1" id="KW-1133">Transmembrane helix</keyword>
<reference evidence="2 3" key="1">
    <citation type="journal article" date="2015" name="Sci. Rep.">
        <title>Unraveling adaptation of Pontibacter korlensis to radiation and infertility in desert through complete genome and comparative transcriptomic analysis.</title>
        <authorList>
            <person name="Dai J."/>
            <person name="Dai W."/>
            <person name="Qiu C."/>
            <person name="Yang Z."/>
            <person name="Zhang Y."/>
            <person name="Zhou M."/>
            <person name="Zhang L."/>
            <person name="Fang C."/>
            <person name="Gao Q."/>
            <person name="Yang Q."/>
            <person name="Li X."/>
            <person name="Wang Z."/>
            <person name="Wang Z."/>
            <person name="Jia Z."/>
            <person name="Chen X."/>
        </authorList>
    </citation>
    <scope>NUCLEOTIDE SEQUENCE [LARGE SCALE GENOMIC DNA]</scope>
    <source>
        <strain evidence="2 3">X14-1T</strain>
    </source>
</reference>
<name>A0A0E3ZGR3_9BACT</name>
<dbReference type="Pfam" id="PF20398">
    <property type="entry name" value="DUF6691"/>
    <property type="match status" value="1"/>
</dbReference>
<sequence length="137" mass="15225">MKFLTYLSIGTLFGIIMTKSQAISWYRIYEMFRFDAFHMYGIIGSAVILGIISVALIKKYKFKSTEGTPITFSPKNMSIPRYLFGGTIFGLGWAMTGACPGPIYTLIGNGYSVILVVLFSAILGTMAYGILRKRLPH</sequence>
<dbReference type="HOGENOM" id="CLU_037802_3_0_10"/>
<dbReference type="OrthoDB" id="9790409at2"/>
<keyword evidence="3" id="KW-1185">Reference proteome</keyword>
<proteinExistence type="predicted"/>
<accession>A0A0E3ZGR3</accession>
<organism evidence="2 3">
    <name type="scientific">Pontibacter korlensis</name>
    <dbReference type="NCBI Taxonomy" id="400092"/>
    <lineage>
        <taxon>Bacteria</taxon>
        <taxon>Pseudomonadati</taxon>
        <taxon>Bacteroidota</taxon>
        <taxon>Cytophagia</taxon>
        <taxon>Cytophagales</taxon>
        <taxon>Hymenobacteraceae</taxon>
        <taxon>Pontibacter</taxon>
    </lineage>
</organism>
<dbReference type="PATRIC" id="fig|400092.3.peg.3511"/>
<feature type="transmembrane region" description="Helical" evidence="1">
    <location>
        <begin position="110"/>
        <end position="131"/>
    </location>
</feature>
<evidence type="ECO:0000256" key="1">
    <source>
        <dbReference type="SAM" id="Phobius"/>
    </source>
</evidence>
<dbReference type="EMBL" id="CP009621">
    <property type="protein sequence ID" value="AKD04324.1"/>
    <property type="molecule type" value="Genomic_DNA"/>
</dbReference>
<dbReference type="InterPro" id="IPR046513">
    <property type="entry name" value="DUF6691"/>
</dbReference>
<evidence type="ECO:0000313" key="2">
    <source>
        <dbReference type="EMBL" id="AKD04324.1"/>
    </source>
</evidence>
<keyword evidence="1" id="KW-0472">Membrane</keyword>